<dbReference type="AlphaFoldDB" id="A0A085WRP1"/>
<keyword evidence="6 8" id="KW-1133">Transmembrane helix</keyword>
<dbReference type="NCBIfam" id="NF004751">
    <property type="entry name" value="PRK06080.1-3"/>
    <property type="match status" value="1"/>
</dbReference>
<dbReference type="PIRSF" id="PIRSF005355">
    <property type="entry name" value="UBIAD1"/>
    <property type="match status" value="1"/>
</dbReference>
<protein>
    <recommendedName>
        <fullName evidence="8 9">1,4-dihydroxy-2-naphthoate octaprenyltransferase</fullName>
        <shortName evidence="8">DHNA-octaprenyltransferase</shortName>
        <ecNumber evidence="8 9">2.5.1.74</ecNumber>
    </recommendedName>
</protein>
<feature type="transmembrane region" description="Helical" evidence="8">
    <location>
        <begin position="57"/>
        <end position="76"/>
    </location>
</feature>
<dbReference type="Proteomes" id="UP000028725">
    <property type="component" value="Unassembled WGS sequence"/>
</dbReference>
<dbReference type="STRING" id="394096.DB31_5396"/>
<feature type="transmembrane region" description="Helical" evidence="8">
    <location>
        <begin position="135"/>
        <end position="152"/>
    </location>
</feature>
<dbReference type="InterPro" id="IPR004657">
    <property type="entry name" value="MenA"/>
</dbReference>
<feature type="transmembrane region" description="Helical" evidence="8">
    <location>
        <begin position="109"/>
        <end position="129"/>
    </location>
</feature>
<evidence type="ECO:0000256" key="7">
    <source>
        <dbReference type="ARBA" id="ARBA00023136"/>
    </source>
</evidence>
<organism evidence="10 11">
    <name type="scientific">Hyalangium minutum</name>
    <dbReference type="NCBI Taxonomy" id="394096"/>
    <lineage>
        <taxon>Bacteria</taxon>
        <taxon>Pseudomonadati</taxon>
        <taxon>Myxococcota</taxon>
        <taxon>Myxococcia</taxon>
        <taxon>Myxococcales</taxon>
        <taxon>Cystobacterineae</taxon>
        <taxon>Archangiaceae</taxon>
        <taxon>Hyalangium</taxon>
    </lineage>
</organism>
<dbReference type="InterPro" id="IPR044878">
    <property type="entry name" value="UbiA_sf"/>
</dbReference>
<gene>
    <name evidence="8" type="primary">menA</name>
    <name evidence="10" type="ORF">DB31_5396</name>
</gene>
<evidence type="ECO:0000313" key="10">
    <source>
        <dbReference type="EMBL" id="KFE70354.1"/>
    </source>
</evidence>
<keyword evidence="5 8" id="KW-0812">Transmembrane</keyword>
<comment type="catalytic activity">
    <reaction evidence="8">
        <text>an all-trans-polyprenyl diphosphate + 1,4-dihydroxy-2-naphthoate + H(+) = a 2-demethylmenaquinol + CO2 + diphosphate</text>
        <dbReference type="Rhea" id="RHEA:26478"/>
        <dbReference type="Rhea" id="RHEA-COMP:9563"/>
        <dbReference type="Rhea" id="RHEA-COMP:9564"/>
        <dbReference type="ChEBI" id="CHEBI:11173"/>
        <dbReference type="ChEBI" id="CHEBI:15378"/>
        <dbReference type="ChEBI" id="CHEBI:16526"/>
        <dbReference type="ChEBI" id="CHEBI:33019"/>
        <dbReference type="ChEBI" id="CHEBI:55437"/>
        <dbReference type="ChEBI" id="CHEBI:58914"/>
        <dbReference type="EC" id="2.5.1.74"/>
    </reaction>
</comment>
<dbReference type="GO" id="GO:0009234">
    <property type="term" value="P:menaquinone biosynthetic process"/>
    <property type="evidence" value="ECO:0007669"/>
    <property type="project" value="UniProtKB-UniRule"/>
</dbReference>
<dbReference type="GO" id="GO:0046428">
    <property type="term" value="F:1,4-dihydroxy-2-naphthoate polyprenyltransferase activity"/>
    <property type="evidence" value="ECO:0007669"/>
    <property type="project" value="UniProtKB-UniRule"/>
</dbReference>
<keyword evidence="7 8" id="KW-0472">Membrane</keyword>
<dbReference type="GO" id="GO:0042371">
    <property type="term" value="P:vitamin K biosynthetic process"/>
    <property type="evidence" value="ECO:0007669"/>
    <property type="project" value="TreeGrafter"/>
</dbReference>
<evidence type="ECO:0000256" key="3">
    <source>
        <dbReference type="ARBA" id="ARBA00022475"/>
    </source>
</evidence>
<feature type="transmembrane region" description="Helical" evidence="8">
    <location>
        <begin position="237"/>
        <end position="268"/>
    </location>
</feature>
<comment type="function">
    <text evidence="8">Conversion of 1,4-dihydroxy-2-naphthoate (DHNA) to demethylmenaquinone (DMK).</text>
</comment>
<evidence type="ECO:0000256" key="8">
    <source>
        <dbReference type="HAMAP-Rule" id="MF_01937"/>
    </source>
</evidence>
<evidence type="ECO:0000256" key="4">
    <source>
        <dbReference type="ARBA" id="ARBA00022679"/>
    </source>
</evidence>
<dbReference type="PATRIC" id="fig|394096.3.peg.1875"/>
<evidence type="ECO:0000256" key="9">
    <source>
        <dbReference type="NCBIfam" id="TIGR00751"/>
    </source>
</evidence>
<evidence type="ECO:0000256" key="6">
    <source>
        <dbReference type="ARBA" id="ARBA00022989"/>
    </source>
</evidence>
<sequence length="311" mass="31980">MSAPSLGSPAPVAGAQGQPRPTLKTWIMAIRPKTLTAALVPVAVGTGLAFGAGVGRWLPALAALLGALLIQIGTNLTNDYYDFKKGADTEERLGPVRVTQSGLISPRTVLASAIGCFGLAILTGIYLVWIGGWPIVAIGLTSVLCGYAYTGGPLPLAYHGLGDIFVFVFFGLVAVTGTYYVQALTVSPAAWWAAVPVGALGTALLVVNNLRDAHTDVKANKRTLVVRLGTGAGKAEYLVLLAASFATPFILFGLGLASAWVFLALLSVPLAVGPLKLVLKAQGAALNAALGGTARLQLVFGLLFAVGLFLS</sequence>
<dbReference type="NCBIfam" id="TIGR00751">
    <property type="entry name" value="menA"/>
    <property type="match status" value="1"/>
</dbReference>
<proteinExistence type="inferred from homology"/>
<dbReference type="EMBL" id="JMCB01000003">
    <property type="protein sequence ID" value="KFE70354.1"/>
    <property type="molecule type" value="Genomic_DNA"/>
</dbReference>
<dbReference type="EC" id="2.5.1.74" evidence="8 9"/>
<dbReference type="Gene3D" id="1.10.357.140">
    <property type="entry name" value="UbiA prenyltransferase"/>
    <property type="match status" value="1"/>
</dbReference>
<dbReference type="HAMAP" id="MF_01937">
    <property type="entry name" value="MenA_1"/>
    <property type="match status" value="1"/>
</dbReference>
<dbReference type="PANTHER" id="PTHR13929:SF0">
    <property type="entry name" value="UBIA PRENYLTRANSFERASE DOMAIN-CONTAINING PROTEIN 1"/>
    <property type="match status" value="1"/>
</dbReference>
<dbReference type="GO" id="GO:0005886">
    <property type="term" value="C:plasma membrane"/>
    <property type="evidence" value="ECO:0007669"/>
    <property type="project" value="UniProtKB-SubCell"/>
</dbReference>
<dbReference type="Pfam" id="PF01040">
    <property type="entry name" value="UbiA"/>
    <property type="match status" value="1"/>
</dbReference>
<dbReference type="UniPathway" id="UPA00079">
    <property type="reaction ID" value="UER00168"/>
</dbReference>
<dbReference type="CDD" id="cd13962">
    <property type="entry name" value="PT_UbiA_UBIAD1"/>
    <property type="match status" value="1"/>
</dbReference>
<evidence type="ECO:0000256" key="2">
    <source>
        <dbReference type="ARBA" id="ARBA00022428"/>
    </source>
</evidence>
<evidence type="ECO:0000256" key="1">
    <source>
        <dbReference type="ARBA" id="ARBA00004141"/>
    </source>
</evidence>
<name>A0A085WRP1_9BACT</name>
<feature type="transmembrane region" description="Helical" evidence="8">
    <location>
        <begin position="164"/>
        <end position="183"/>
    </location>
</feature>
<comment type="subcellular location">
    <subcellularLocation>
        <location evidence="8">Cell membrane</location>
        <topology evidence="8">Multi-pass membrane protein</topology>
    </subcellularLocation>
    <subcellularLocation>
        <location evidence="1">Membrane</location>
        <topology evidence="1">Multi-pass membrane protein</topology>
    </subcellularLocation>
</comment>
<evidence type="ECO:0000256" key="5">
    <source>
        <dbReference type="ARBA" id="ARBA00022692"/>
    </source>
</evidence>
<keyword evidence="4 8" id="KW-0808">Transferase</keyword>
<keyword evidence="3 8" id="KW-1003">Cell membrane</keyword>
<feature type="transmembrane region" description="Helical" evidence="8">
    <location>
        <begin position="189"/>
        <end position="210"/>
    </location>
</feature>
<keyword evidence="2 8" id="KW-0474">Menaquinone biosynthesis</keyword>
<evidence type="ECO:0000313" key="11">
    <source>
        <dbReference type="Proteomes" id="UP000028725"/>
    </source>
</evidence>
<dbReference type="PANTHER" id="PTHR13929">
    <property type="entry name" value="1,4-DIHYDROXY-2-NAPHTHOATE OCTAPRENYLTRANSFERASE"/>
    <property type="match status" value="1"/>
</dbReference>
<keyword evidence="11" id="KW-1185">Reference proteome</keyword>
<accession>A0A085WRP1</accession>
<comment type="similarity">
    <text evidence="8">Belongs to the MenA family. Type 1 subfamily.</text>
</comment>
<dbReference type="InterPro" id="IPR026046">
    <property type="entry name" value="UBIAD1"/>
</dbReference>
<reference evidence="10 11" key="1">
    <citation type="submission" date="2014-04" db="EMBL/GenBank/DDBJ databases">
        <title>Genome assembly of Hyalangium minutum DSM 14724.</title>
        <authorList>
            <person name="Sharma G."/>
            <person name="Subramanian S."/>
        </authorList>
    </citation>
    <scope>NUCLEOTIDE SEQUENCE [LARGE SCALE GENOMIC DNA]</scope>
    <source>
        <strain evidence="10 11">DSM 14724</strain>
    </source>
</reference>
<comment type="caution">
    <text evidence="10">The sequence shown here is derived from an EMBL/GenBank/DDBJ whole genome shotgun (WGS) entry which is preliminary data.</text>
</comment>
<feature type="transmembrane region" description="Helical" evidence="8">
    <location>
        <begin position="288"/>
        <end position="310"/>
    </location>
</feature>
<comment type="pathway">
    <text evidence="8">Quinol/quinone metabolism; menaquinone biosynthesis; menaquinol from 1,4-dihydroxy-2-naphthoate: step 1/2.</text>
</comment>
<dbReference type="InterPro" id="IPR000537">
    <property type="entry name" value="UbiA_prenyltransferase"/>
</dbReference>